<protein>
    <submittedName>
        <fullName evidence="7">SARP family transcriptional regulator</fullName>
    </submittedName>
</protein>
<dbReference type="Pfam" id="PF13176">
    <property type="entry name" value="TPR_7"/>
    <property type="match status" value="1"/>
</dbReference>
<evidence type="ECO:0000256" key="2">
    <source>
        <dbReference type="ARBA" id="ARBA00023015"/>
    </source>
</evidence>
<dbReference type="Gene3D" id="3.40.50.300">
    <property type="entry name" value="P-loop containing nucleotide triphosphate hydrolases"/>
    <property type="match status" value="1"/>
</dbReference>
<dbReference type="InterPro" id="IPR005158">
    <property type="entry name" value="BTAD"/>
</dbReference>
<dbReference type="Pfam" id="PF13191">
    <property type="entry name" value="AAA_16"/>
    <property type="match status" value="1"/>
</dbReference>
<dbReference type="PRINTS" id="PR00364">
    <property type="entry name" value="DISEASERSIST"/>
</dbReference>
<organism evidence="7 8">
    <name type="scientific">Paractinoplanes durhamensis</name>
    <dbReference type="NCBI Taxonomy" id="113563"/>
    <lineage>
        <taxon>Bacteria</taxon>
        <taxon>Bacillati</taxon>
        <taxon>Actinomycetota</taxon>
        <taxon>Actinomycetes</taxon>
        <taxon>Micromonosporales</taxon>
        <taxon>Micromonosporaceae</taxon>
        <taxon>Paractinoplanes</taxon>
    </lineage>
</organism>
<dbReference type="PANTHER" id="PTHR35807:SF1">
    <property type="entry name" value="TRANSCRIPTIONAL REGULATOR REDD"/>
    <property type="match status" value="1"/>
</dbReference>
<dbReference type="PANTHER" id="PTHR35807">
    <property type="entry name" value="TRANSCRIPTIONAL REGULATOR REDD-RELATED"/>
    <property type="match status" value="1"/>
</dbReference>
<dbReference type="EMBL" id="BOML01000011">
    <property type="protein sequence ID" value="GID99798.1"/>
    <property type="molecule type" value="Genomic_DNA"/>
</dbReference>
<keyword evidence="3 5" id="KW-0238">DNA-binding</keyword>
<dbReference type="SUPFAM" id="SSF48452">
    <property type="entry name" value="TPR-like"/>
    <property type="match status" value="3"/>
</dbReference>
<gene>
    <name evidence="7" type="ORF">Adu01nite_11490</name>
</gene>
<dbReference type="SMART" id="SM01043">
    <property type="entry name" value="BTAD"/>
    <property type="match status" value="1"/>
</dbReference>
<dbReference type="PROSITE" id="PS51755">
    <property type="entry name" value="OMPR_PHOB"/>
    <property type="match status" value="1"/>
</dbReference>
<evidence type="ECO:0000256" key="4">
    <source>
        <dbReference type="ARBA" id="ARBA00023163"/>
    </source>
</evidence>
<reference evidence="7 8" key="1">
    <citation type="submission" date="2021-01" db="EMBL/GenBank/DDBJ databases">
        <title>Whole genome shotgun sequence of Actinoplanes durhamensis NBRC 14914.</title>
        <authorList>
            <person name="Komaki H."/>
            <person name="Tamura T."/>
        </authorList>
    </citation>
    <scope>NUCLEOTIDE SEQUENCE [LARGE SCALE GENOMIC DNA]</scope>
    <source>
        <strain evidence="7 8">NBRC 14914</strain>
    </source>
</reference>
<dbReference type="SMART" id="SM00862">
    <property type="entry name" value="Trans_reg_C"/>
    <property type="match status" value="1"/>
</dbReference>
<dbReference type="InterPro" id="IPR051677">
    <property type="entry name" value="AfsR-DnrI-RedD_regulator"/>
</dbReference>
<keyword evidence="8" id="KW-1185">Reference proteome</keyword>
<accession>A0ABQ3YQI8</accession>
<comment type="similarity">
    <text evidence="1">Belongs to the AfsR/DnrI/RedD regulatory family.</text>
</comment>
<dbReference type="SUPFAM" id="SSF46894">
    <property type="entry name" value="C-terminal effector domain of the bipartite response regulators"/>
    <property type="match status" value="1"/>
</dbReference>
<dbReference type="InterPro" id="IPR016032">
    <property type="entry name" value="Sig_transdc_resp-reg_C-effctor"/>
</dbReference>
<dbReference type="Gene3D" id="1.10.10.10">
    <property type="entry name" value="Winged helix-like DNA-binding domain superfamily/Winged helix DNA-binding domain"/>
    <property type="match status" value="1"/>
</dbReference>
<dbReference type="InterPro" id="IPR019734">
    <property type="entry name" value="TPR_rpt"/>
</dbReference>
<dbReference type="SUPFAM" id="SSF52540">
    <property type="entry name" value="P-loop containing nucleoside triphosphate hydrolases"/>
    <property type="match status" value="1"/>
</dbReference>
<comment type="caution">
    <text evidence="7">The sequence shown here is derived from an EMBL/GenBank/DDBJ whole genome shotgun (WGS) entry which is preliminary data.</text>
</comment>
<proteinExistence type="inferred from homology"/>
<dbReference type="Gene3D" id="1.10.8.430">
    <property type="entry name" value="Helical domain of apoptotic protease-activating factors"/>
    <property type="match status" value="1"/>
</dbReference>
<keyword evidence="4" id="KW-0804">Transcription</keyword>
<name>A0ABQ3YQI8_9ACTN</name>
<dbReference type="Proteomes" id="UP000637628">
    <property type="component" value="Unassembled WGS sequence"/>
</dbReference>
<dbReference type="InterPro" id="IPR041664">
    <property type="entry name" value="AAA_16"/>
</dbReference>
<dbReference type="CDD" id="cd15831">
    <property type="entry name" value="BTAD"/>
    <property type="match status" value="1"/>
</dbReference>
<dbReference type="SMART" id="SM00028">
    <property type="entry name" value="TPR"/>
    <property type="match status" value="3"/>
</dbReference>
<dbReference type="InterPro" id="IPR011990">
    <property type="entry name" value="TPR-like_helical_dom_sf"/>
</dbReference>
<dbReference type="InterPro" id="IPR001867">
    <property type="entry name" value="OmpR/PhoB-type_DNA-bd"/>
</dbReference>
<evidence type="ECO:0000259" key="6">
    <source>
        <dbReference type="PROSITE" id="PS51755"/>
    </source>
</evidence>
<sequence length="977" mass="105211">MRYRILGPLSVTGDGQQVAITAGRDRVLLAMLLLHAGRVVDVSTLIEALWGVDPPATARAQLQTCVSRLRRQLPTGAILLDAAGYRLVCRPDDLDATVFARLIGEARDRKDAAALREAIDLWRGAALVGLDSQPVRVAAADLDERYAAAVEDWAELELAAGHDRDLVGELGALAERFPLRERPRGLLIRALAGAGRAGDAIAEFRRLRATLRAELGIEPGPELQELHRRILAGEKERPAPSGGVRSLPRTVGDFTGREAAVARLLDAVARTGPGGPAIVVIDGMPGSGKTTLALHVAALVGAGYPDAHLFVDLHGHGEGEPVEPAAALLTLLRQLGLAADAIPADLGDRVALWRTELARRRVLIVLDNAHSSAQIADLLPTSAGALALVTSRRRLIGLDGVHPESLSVLPPAEAIALLTRIAGERIAAEPAATAEVVRRCGGLPLALRLAGARLAHRPRWRVADLVRRLGESALSELAAEDRSVASAFALSYGQLPESAQRMFRLLGIAPGTLLDAPAAAALCGLPLDAARDELDDLVDVHLVEEPSPGWYRLHDLLREFAGALELTDRERRDALIGVLDLQTHAVARSVPEAYRAVVYRDLGTPVPLRPELVAAIADPAARIERQRPGLVAYVEAAPAAGRPEFAWWIARAAWWHLFYHGASDELRILLDRTMSIMEETGDRAGIAVTANYLASVCVRAADFERAIELLRRSVRLRQELGQPRAAATALGNLAGVYDALGRFTESVDAARAARRTAALAGDRARSRAPLSYLSEGNERLGRYAEALHYRRLGLLAAIEHRDDGVIASSLLKIQRVRRSLGVTVNAHRYLAAALRLARRVGNLDVESDVHHELGNLLRSEGRFAEAIAAHETALAGARRIADQRHEADCLAGYAETRQAAGDLAGARKLWADVLVRARAARMRYMTARAEEGVADCVAGSDPEHARRSWTAALAIYRELGVPDQFRVEQPAPVGRAR</sequence>
<evidence type="ECO:0000313" key="8">
    <source>
        <dbReference type="Proteomes" id="UP000637628"/>
    </source>
</evidence>
<dbReference type="InterPro" id="IPR036388">
    <property type="entry name" value="WH-like_DNA-bd_sf"/>
</dbReference>
<evidence type="ECO:0000256" key="3">
    <source>
        <dbReference type="ARBA" id="ARBA00023125"/>
    </source>
</evidence>
<dbReference type="Gene3D" id="1.25.40.10">
    <property type="entry name" value="Tetratricopeptide repeat domain"/>
    <property type="match status" value="3"/>
</dbReference>
<evidence type="ECO:0000256" key="5">
    <source>
        <dbReference type="PROSITE-ProRule" id="PRU01091"/>
    </source>
</evidence>
<feature type="DNA-binding region" description="OmpR/PhoB-type" evidence="5">
    <location>
        <begin position="1"/>
        <end position="89"/>
    </location>
</feature>
<evidence type="ECO:0000256" key="1">
    <source>
        <dbReference type="ARBA" id="ARBA00005820"/>
    </source>
</evidence>
<dbReference type="Pfam" id="PF00486">
    <property type="entry name" value="Trans_reg_C"/>
    <property type="match status" value="1"/>
</dbReference>
<keyword evidence="2" id="KW-0805">Transcription regulation</keyword>
<evidence type="ECO:0000313" key="7">
    <source>
        <dbReference type="EMBL" id="GID99798.1"/>
    </source>
</evidence>
<dbReference type="InterPro" id="IPR027417">
    <property type="entry name" value="P-loop_NTPase"/>
</dbReference>
<feature type="domain" description="OmpR/PhoB-type" evidence="6">
    <location>
        <begin position="1"/>
        <end position="89"/>
    </location>
</feature>
<dbReference type="InterPro" id="IPR042197">
    <property type="entry name" value="Apaf_helical"/>
</dbReference>
<dbReference type="Pfam" id="PF03704">
    <property type="entry name" value="BTAD"/>
    <property type="match status" value="1"/>
</dbReference>